<keyword evidence="2" id="KW-0520">NAD</keyword>
<evidence type="ECO:0000256" key="2">
    <source>
        <dbReference type="ARBA" id="ARBA00023027"/>
    </source>
</evidence>
<name>A0ABV2HBH2_9HYPH</name>
<dbReference type="InterPro" id="IPR006139">
    <property type="entry name" value="D-isomer_2_OHA_DH_cat_dom"/>
</dbReference>
<dbReference type="PROSITE" id="PS00671">
    <property type="entry name" value="D_2_HYDROXYACID_DH_3"/>
    <property type="match status" value="1"/>
</dbReference>
<reference evidence="6 7" key="1">
    <citation type="submission" date="2024-06" db="EMBL/GenBank/DDBJ databases">
        <title>Genomic Encyclopedia of Type Strains, Phase IV (KMG-IV): sequencing the most valuable type-strain genomes for metagenomic binning, comparative biology and taxonomic classification.</title>
        <authorList>
            <person name="Goeker M."/>
        </authorList>
    </citation>
    <scope>NUCLEOTIDE SEQUENCE [LARGE SCALE GENOMIC DNA]</scope>
    <source>
        <strain evidence="6 7">DSM 105042</strain>
    </source>
</reference>
<dbReference type="SUPFAM" id="SSF52283">
    <property type="entry name" value="Formate/glycerate dehydrogenase catalytic domain-like"/>
    <property type="match status" value="1"/>
</dbReference>
<dbReference type="InterPro" id="IPR050223">
    <property type="entry name" value="D-isomer_2-hydroxyacid_DH"/>
</dbReference>
<dbReference type="EMBL" id="JBEPLJ010000017">
    <property type="protein sequence ID" value="MET3587900.1"/>
    <property type="molecule type" value="Genomic_DNA"/>
</dbReference>
<dbReference type="PANTHER" id="PTHR10996:SF178">
    <property type="entry name" value="2-HYDROXYACID DEHYDROGENASE YGL185C-RELATED"/>
    <property type="match status" value="1"/>
</dbReference>
<dbReference type="Proteomes" id="UP001549031">
    <property type="component" value="Unassembled WGS sequence"/>
</dbReference>
<comment type="caution">
    <text evidence="6">The sequence shown here is derived from an EMBL/GenBank/DDBJ whole genome shotgun (WGS) entry which is preliminary data.</text>
</comment>
<dbReference type="Gene3D" id="3.40.50.720">
    <property type="entry name" value="NAD(P)-binding Rossmann-like Domain"/>
    <property type="match status" value="2"/>
</dbReference>
<dbReference type="InterPro" id="IPR006140">
    <property type="entry name" value="D-isomer_DH_NAD-bd"/>
</dbReference>
<dbReference type="PANTHER" id="PTHR10996">
    <property type="entry name" value="2-HYDROXYACID DEHYDROGENASE-RELATED"/>
    <property type="match status" value="1"/>
</dbReference>
<accession>A0ABV2HBH2</accession>
<keyword evidence="1 3" id="KW-0560">Oxidoreductase</keyword>
<sequence>MRELRIKDRSAGLPPVSRVAVPAVSFAQHPGLVARLEKGYPGAKVNVEGDIYYRSEEETIAYLRGHDAAIVSFEKINDRVLSALPDLRVVSKLGVGLDQIDPLAMRKHGVRLGWTPGVNKRAVAELALCTAMAALRHVMECNLSMRNGERPLTRLGRQLSGRVVGVHGVGEIGQEFIRLLQPFGCRVLGCDNKDRSDFYVHHGVEQVDMEELAARSEVLSIHLGLNPTTRNLYDLGRLRSLRPDCVLINTARGGIIDERALHRALSEGWIAAAALDVFAEEPTSEDDLLRLPNLISTPHIGASSVEARWHMGVTAIDGLTDNFIPVPGRYPFEFF</sequence>
<dbReference type="Pfam" id="PF00389">
    <property type="entry name" value="2-Hacid_dh"/>
    <property type="match status" value="1"/>
</dbReference>
<evidence type="ECO:0000259" key="4">
    <source>
        <dbReference type="Pfam" id="PF00389"/>
    </source>
</evidence>
<comment type="similarity">
    <text evidence="3">Belongs to the D-isomer specific 2-hydroxyacid dehydrogenase family.</text>
</comment>
<evidence type="ECO:0000256" key="3">
    <source>
        <dbReference type="RuleBase" id="RU003719"/>
    </source>
</evidence>
<dbReference type="RefSeq" id="WP_247245653.1">
    <property type="nucleotide sequence ID" value="NZ_JALJRA010000017.1"/>
</dbReference>
<keyword evidence="7" id="KW-1185">Reference proteome</keyword>
<organism evidence="6 7">
    <name type="scientific">Pseudorhizobium tarimense</name>
    <dbReference type="NCBI Taxonomy" id="1079109"/>
    <lineage>
        <taxon>Bacteria</taxon>
        <taxon>Pseudomonadati</taxon>
        <taxon>Pseudomonadota</taxon>
        <taxon>Alphaproteobacteria</taxon>
        <taxon>Hyphomicrobiales</taxon>
        <taxon>Rhizobiaceae</taxon>
        <taxon>Rhizobium/Agrobacterium group</taxon>
        <taxon>Pseudorhizobium</taxon>
    </lineage>
</organism>
<proteinExistence type="inferred from homology"/>
<dbReference type="Pfam" id="PF02826">
    <property type="entry name" value="2-Hacid_dh_C"/>
    <property type="match status" value="1"/>
</dbReference>
<gene>
    <name evidence="6" type="ORF">ABID21_004032</name>
</gene>
<evidence type="ECO:0000313" key="6">
    <source>
        <dbReference type="EMBL" id="MET3587900.1"/>
    </source>
</evidence>
<dbReference type="EC" id="1.1.1.95" evidence="6"/>
<evidence type="ECO:0000259" key="5">
    <source>
        <dbReference type="Pfam" id="PF02826"/>
    </source>
</evidence>
<dbReference type="InterPro" id="IPR036291">
    <property type="entry name" value="NAD(P)-bd_dom_sf"/>
</dbReference>
<dbReference type="InterPro" id="IPR029753">
    <property type="entry name" value="D-isomer_DH_CS"/>
</dbReference>
<feature type="domain" description="D-isomer specific 2-hydroxyacid dehydrogenase catalytic" evidence="4">
    <location>
        <begin position="49"/>
        <end position="318"/>
    </location>
</feature>
<evidence type="ECO:0000256" key="1">
    <source>
        <dbReference type="ARBA" id="ARBA00023002"/>
    </source>
</evidence>
<dbReference type="GO" id="GO:0004617">
    <property type="term" value="F:phosphoglycerate dehydrogenase activity"/>
    <property type="evidence" value="ECO:0007669"/>
    <property type="project" value="UniProtKB-EC"/>
</dbReference>
<protein>
    <submittedName>
        <fullName evidence="6">D-3-phosphoglycerate dehydrogenase</fullName>
        <ecNumber evidence="6">1.1.1.95</ecNumber>
    </submittedName>
</protein>
<feature type="domain" description="D-isomer specific 2-hydroxyacid dehydrogenase NAD-binding" evidence="5">
    <location>
        <begin position="130"/>
        <end position="301"/>
    </location>
</feature>
<dbReference type="SUPFAM" id="SSF51735">
    <property type="entry name" value="NAD(P)-binding Rossmann-fold domains"/>
    <property type="match status" value="1"/>
</dbReference>
<evidence type="ECO:0000313" key="7">
    <source>
        <dbReference type="Proteomes" id="UP001549031"/>
    </source>
</evidence>